<organism evidence="3 4">
    <name type="scientific">Devosia riboflavina</name>
    <dbReference type="NCBI Taxonomy" id="46914"/>
    <lineage>
        <taxon>Bacteria</taxon>
        <taxon>Pseudomonadati</taxon>
        <taxon>Pseudomonadota</taxon>
        <taxon>Alphaproteobacteria</taxon>
        <taxon>Hyphomicrobiales</taxon>
        <taxon>Devosiaceae</taxon>
        <taxon>Devosia</taxon>
    </lineage>
</organism>
<sequence>MMKDEAAHKRSPIIWVALTLTVLFLALFGALLLNTAMPSECPAGVWLLERLACLSPNELGDTFAGAFAPVAFVWLVTAVLLQRDELAAQRQELRQSREVAEQQFEESKRNVDYIRQQTELMIGEHEEAEARAEIKSLVSAIVDALQSFEAMAENMKVTHVFDTLSPFKKSSEPSIPRQLEGYIKQVIEFSEIVPDLNSDNGPVEYEEPAHLERFEADLQQLLRKTMKVGQQGAHDPLTPDFLGKGLAAVHYLRTKDDPPDYFFEKTEE</sequence>
<evidence type="ECO:0000256" key="2">
    <source>
        <dbReference type="SAM" id="Phobius"/>
    </source>
</evidence>
<feature type="transmembrane region" description="Helical" evidence="2">
    <location>
        <begin position="62"/>
        <end position="81"/>
    </location>
</feature>
<name>A0A087M1A2_9HYPH</name>
<evidence type="ECO:0000256" key="1">
    <source>
        <dbReference type="SAM" id="Coils"/>
    </source>
</evidence>
<keyword evidence="2" id="KW-0812">Transmembrane</keyword>
<keyword evidence="2" id="KW-1133">Transmembrane helix</keyword>
<dbReference type="EMBL" id="JQGC01000012">
    <property type="protein sequence ID" value="KFL30655.1"/>
    <property type="molecule type" value="Genomic_DNA"/>
</dbReference>
<evidence type="ECO:0000313" key="3">
    <source>
        <dbReference type="EMBL" id="KFL30655.1"/>
    </source>
</evidence>
<dbReference type="RefSeq" id="WP_035083912.1">
    <property type="nucleotide sequence ID" value="NZ_JQGC01000012.1"/>
</dbReference>
<keyword evidence="2" id="KW-0472">Membrane</keyword>
<protein>
    <submittedName>
        <fullName evidence="3">Uncharacterized protein</fullName>
    </submittedName>
</protein>
<proteinExistence type="predicted"/>
<reference evidence="3 4" key="1">
    <citation type="submission" date="2014-08" db="EMBL/GenBank/DDBJ databases">
        <authorList>
            <person name="Hassan Y.I."/>
            <person name="Lepp D."/>
            <person name="Zhou T."/>
        </authorList>
    </citation>
    <scope>NUCLEOTIDE SEQUENCE [LARGE SCALE GENOMIC DNA]</scope>
    <source>
        <strain evidence="3 4">IFO13584</strain>
    </source>
</reference>
<dbReference type="OrthoDB" id="7408523at2"/>
<keyword evidence="4" id="KW-1185">Reference proteome</keyword>
<feature type="coiled-coil region" evidence="1">
    <location>
        <begin position="83"/>
        <end position="117"/>
    </location>
</feature>
<dbReference type="Proteomes" id="UP000028981">
    <property type="component" value="Unassembled WGS sequence"/>
</dbReference>
<comment type="caution">
    <text evidence="3">The sequence shown here is derived from an EMBL/GenBank/DDBJ whole genome shotgun (WGS) entry which is preliminary data.</text>
</comment>
<dbReference type="STRING" id="46914.JP75_14375"/>
<evidence type="ECO:0000313" key="4">
    <source>
        <dbReference type="Proteomes" id="UP000028981"/>
    </source>
</evidence>
<gene>
    <name evidence="3" type="ORF">JP75_14375</name>
</gene>
<accession>A0A087M1A2</accession>
<dbReference type="AlphaFoldDB" id="A0A087M1A2"/>
<keyword evidence="1" id="KW-0175">Coiled coil</keyword>